<dbReference type="AlphaFoldDB" id="A0A6I4MHC2"/>
<comment type="caution">
    <text evidence="7">The sequence shown here is derived from an EMBL/GenBank/DDBJ whole genome shotgun (WGS) entry which is preliminary data.</text>
</comment>
<sequence>MDLDLAQVRAFVATAEHLHFGRAAGELFLTQQALSKRVARLEDVLGVRLFDRTGHSVRLTAAGERFLEPARRALAAADDAVTAARRDRPLRLDVWGHLFDPMRTIRRVVARRPDLPIEPNLKRGPAPRPVRDRPVRPGEARSPGRPGSPVPP</sequence>
<keyword evidence="2" id="KW-0805">Transcription regulation</keyword>
<proteinExistence type="inferred from homology"/>
<dbReference type="Pfam" id="PF00126">
    <property type="entry name" value="HTH_1"/>
    <property type="match status" value="1"/>
</dbReference>
<feature type="region of interest" description="Disordered" evidence="5">
    <location>
        <begin position="116"/>
        <end position="152"/>
    </location>
</feature>
<dbReference type="SUPFAM" id="SSF46785">
    <property type="entry name" value="Winged helix' DNA-binding domain"/>
    <property type="match status" value="1"/>
</dbReference>
<reference evidence="7" key="1">
    <citation type="submission" date="2019-12" db="EMBL/GenBank/DDBJ databases">
        <title>Actinomadura physcomitrii sp. nov., a novel actinomycete isolated from moss [Physcomitrium sphaericum (Ludw) Fuernr].</title>
        <authorList>
            <person name="Zhuang X."/>
        </authorList>
    </citation>
    <scope>NUCLEOTIDE SEQUENCE [LARGE SCALE GENOMIC DNA]</scope>
    <source>
        <strain evidence="7">LD22</strain>
    </source>
</reference>
<keyword evidence="8" id="KW-1185">Reference proteome</keyword>
<evidence type="ECO:0000256" key="5">
    <source>
        <dbReference type="SAM" id="MobiDB-lite"/>
    </source>
</evidence>
<dbReference type="PRINTS" id="PR00039">
    <property type="entry name" value="HTHLYSR"/>
</dbReference>
<name>A0A6I4MHC2_9ACTN</name>
<keyword evidence="3" id="KW-0238">DNA-binding</keyword>
<dbReference type="InterPro" id="IPR036388">
    <property type="entry name" value="WH-like_DNA-bd_sf"/>
</dbReference>
<dbReference type="FunFam" id="1.10.10.10:FF:000001">
    <property type="entry name" value="LysR family transcriptional regulator"/>
    <property type="match status" value="1"/>
</dbReference>
<dbReference type="InterPro" id="IPR000847">
    <property type="entry name" value="LysR_HTH_N"/>
</dbReference>
<keyword evidence="4" id="KW-0804">Transcription</keyword>
<evidence type="ECO:0000256" key="3">
    <source>
        <dbReference type="ARBA" id="ARBA00023125"/>
    </source>
</evidence>
<evidence type="ECO:0000313" key="7">
    <source>
        <dbReference type="EMBL" id="MWA02019.1"/>
    </source>
</evidence>
<evidence type="ECO:0000259" key="6">
    <source>
        <dbReference type="PROSITE" id="PS50931"/>
    </source>
</evidence>
<dbReference type="PANTHER" id="PTHR30346">
    <property type="entry name" value="TRANSCRIPTIONAL DUAL REGULATOR HCAR-RELATED"/>
    <property type="match status" value="1"/>
</dbReference>
<dbReference type="GO" id="GO:0003677">
    <property type="term" value="F:DNA binding"/>
    <property type="evidence" value="ECO:0007669"/>
    <property type="project" value="UniProtKB-KW"/>
</dbReference>
<feature type="compositionally biased region" description="Basic and acidic residues" evidence="5">
    <location>
        <begin position="129"/>
        <end position="139"/>
    </location>
</feature>
<evidence type="ECO:0000313" key="8">
    <source>
        <dbReference type="Proteomes" id="UP000462055"/>
    </source>
</evidence>
<dbReference type="GO" id="GO:0003700">
    <property type="term" value="F:DNA-binding transcription factor activity"/>
    <property type="evidence" value="ECO:0007669"/>
    <property type="project" value="InterPro"/>
</dbReference>
<comment type="similarity">
    <text evidence="1">Belongs to the LysR transcriptional regulatory family.</text>
</comment>
<evidence type="ECO:0000256" key="1">
    <source>
        <dbReference type="ARBA" id="ARBA00009437"/>
    </source>
</evidence>
<evidence type="ECO:0000256" key="2">
    <source>
        <dbReference type="ARBA" id="ARBA00023015"/>
    </source>
</evidence>
<accession>A0A6I4MHC2</accession>
<dbReference type="PROSITE" id="PS50931">
    <property type="entry name" value="HTH_LYSR"/>
    <property type="match status" value="1"/>
</dbReference>
<dbReference type="RefSeq" id="WP_151594505.1">
    <property type="nucleotide sequence ID" value="NZ_WBMS02000012.1"/>
</dbReference>
<dbReference type="GO" id="GO:0032993">
    <property type="term" value="C:protein-DNA complex"/>
    <property type="evidence" value="ECO:0007669"/>
    <property type="project" value="TreeGrafter"/>
</dbReference>
<organism evidence="7 8">
    <name type="scientific">Actinomadura physcomitrii</name>
    <dbReference type="NCBI Taxonomy" id="2650748"/>
    <lineage>
        <taxon>Bacteria</taxon>
        <taxon>Bacillati</taxon>
        <taxon>Actinomycetota</taxon>
        <taxon>Actinomycetes</taxon>
        <taxon>Streptosporangiales</taxon>
        <taxon>Thermomonosporaceae</taxon>
        <taxon>Actinomadura</taxon>
    </lineage>
</organism>
<dbReference type="InterPro" id="IPR036390">
    <property type="entry name" value="WH_DNA-bd_sf"/>
</dbReference>
<evidence type="ECO:0000256" key="4">
    <source>
        <dbReference type="ARBA" id="ARBA00023163"/>
    </source>
</evidence>
<dbReference type="Proteomes" id="UP000462055">
    <property type="component" value="Unassembled WGS sequence"/>
</dbReference>
<feature type="domain" description="HTH lysR-type" evidence="6">
    <location>
        <begin position="3"/>
        <end position="60"/>
    </location>
</feature>
<dbReference type="Gene3D" id="1.10.10.10">
    <property type="entry name" value="Winged helix-like DNA-binding domain superfamily/Winged helix DNA-binding domain"/>
    <property type="match status" value="1"/>
</dbReference>
<protein>
    <submittedName>
        <fullName evidence="7">LysR family transcriptional regulator</fullName>
    </submittedName>
</protein>
<gene>
    <name evidence="7" type="ORF">F8568_016895</name>
</gene>
<dbReference type="EMBL" id="WBMS02000012">
    <property type="protein sequence ID" value="MWA02019.1"/>
    <property type="molecule type" value="Genomic_DNA"/>
</dbReference>
<dbReference type="PANTHER" id="PTHR30346:SF0">
    <property type="entry name" value="HCA OPERON TRANSCRIPTIONAL ACTIVATOR HCAR"/>
    <property type="match status" value="1"/>
</dbReference>